<dbReference type="InterPro" id="IPR001789">
    <property type="entry name" value="Sig_transdc_resp-reg_receiver"/>
</dbReference>
<name>A0A4Q5M4L7_9BACT</name>
<evidence type="ECO:0000256" key="1">
    <source>
        <dbReference type="ARBA" id="ARBA00022553"/>
    </source>
</evidence>
<accession>A0A4Q5M4L7</accession>
<dbReference type="AlphaFoldDB" id="A0A4Q5M4L7"/>
<dbReference type="PROSITE" id="PS50110">
    <property type="entry name" value="RESPONSE_REGULATORY"/>
    <property type="match status" value="1"/>
</dbReference>
<proteinExistence type="predicted"/>
<dbReference type="InterPro" id="IPR016032">
    <property type="entry name" value="Sig_transdc_resp-reg_C-effctor"/>
</dbReference>
<dbReference type="SUPFAM" id="SSF46894">
    <property type="entry name" value="C-terminal effector domain of the bipartite response regulators"/>
    <property type="match status" value="1"/>
</dbReference>
<dbReference type="CDD" id="cd17535">
    <property type="entry name" value="REC_NarL-like"/>
    <property type="match status" value="1"/>
</dbReference>
<dbReference type="CDD" id="cd06170">
    <property type="entry name" value="LuxR_C_like"/>
    <property type="match status" value="1"/>
</dbReference>
<evidence type="ECO:0000259" key="6">
    <source>
        <dbReference type="PROSITE" id="PS50043"/>
    </source>
</evidence>
<dbReference type="GO" id="GO:0003677">
    <property type="term" value="F:DNA binding"/>
    <property type="evidence" value="ECO:0007669"/>
    <property type="project" value="UniProtKB-KW"/>
</dbReference>
<dbReference type="Proteomes" id="UP000293162">
    <property type="component" value="Unassembled WGS sequence"/>
</dbReference>
<evidence type="ECO:0000259" key="7">
    <source>
        <dbReference type="PROSITE" id="PS50110"/>
    </source>
</evidence>
<protein>
    <submittedName>
        <fullName evidence="8">Response regulator transcription factor</fullName>
    </submittedName>
</protein>
<dbReference type="RefSeq" id="WP_130019636.1">
    <property type="nucleotide sequence ID" value="NZ_SEWF01000004.1"/>
</dbReference>
<dbReference type="Gene3D" id="3.40.50.2300">
    <property type="match status" value="1"/>
</dbReference>
<evidence type="ECO:0000313" key="8">
    <source>
        <dbReference type="EMBL" id="RYU97059.1"/>
    </source>
</evidence>
<evidence type="ECO:0000256" key="3">
    <source>
        <dbReference type="ARBA" id="ARBA00023125"/>
    </source>
</evidence>
<keyword evidence="2" id="KW-0805">Transcription regulation</keyword>
<evidence type="ECO:0000256" key="4">
    <source>
        <dbReference type="ARBA" id="ARBA00023163"/>
    </source>
</evidence>
<dbReference type="InterPro" id="IPR000792">
    <property type="entry name" value="Tscrpt_reg_LuxR_C"/>
</dbReference>
<feature type="domain" description="Response regulatory" evidence="7">
    <location>
        <begin position="6"/>
        <end position="122"/>
    </location>
</feature>
<dbReference type="PRINTS" id="PR00038">
    <property type="entry name" value="HTHLUXR"/>
</dbReference>
<dbReference type="InterPro" id="IPR039420">
    <property type="entry name" value="WalR-like"/>
</dbReference>
<dbReference type="GO" id="GO:0006355">
    <property type="term" value="P:regulation of DNA-templated transcription"/>
    <property type="evidence" value="ECO:0007669"/>
    <property type="project" value="InterPro"/>
</dbReference>
<dbReference type="EMBL" id="SEWF01000004">
    <property type="protein sequence ID" value="RYU97059.1"/>
    <property type="molecule type" value="Genomic_DNA"/>
</dbReference>
<dbReference type="SUPFAM" id="SSF52172">
    <property type="entry name" value="CheY-like"/>
    <property type="match status" value="1"/>
</dbReference>
<gene>
    <name evidence="8" type="ORF">EWM59_03890</name>
</gene>
<comment type="caution">
    <text evidence="8">The sequence shown here is derived from an EMBL/GenBank/DDBJ whole genome shotgun (WGS) entry which is preliminary data.</text>
</comment>
<dbReference type="PANTHER" id="PTHR43214:SF41">
    <property type="entry name" value="NITRATE_NITRITE RESPONSE REGULATOR PROTEIN NARP"/>
    <property type="match status" value="1"/>
</dbReference>
<evidence type="ECO:0000256" key="2">
    <source>
        <dbReference type="ARBA" id="ARBA00023015"/>
    </source>
</evidence>
<dbReference type="Pfam" id="PF00072">
    <property type="entry name" value="Response_reg"/>
    <property type="match status" value="1"/>
</dbReference>
<feature type="domain" description="HTH luxR-type" evidence="6">
    <location>
        <begin position="145"/>
        <end position="210"/>
    </location>
</feature>
<dbReference type="InterPro" id="IPR011006">
    <property type="entry name" value="CheY-like_superfamily"/>
</dbReference>
<dbReference type="InterPro" id="IPR058245">
    <property type="entry name" value="NreC/VraR/RcsB-like_REC"/>
</dbReference>
<dbReference type="PANTHER" id="PTHR43214">
    <property type="entry name" value="TWO-COMPONENT RESPONSE REGULATOR"/>
    <property type="match status" value="1"/>
</dbReference>
<dbReference type="GO" id="GO:0000160">
    <property type="term" value="P:phosphorelay signal transduction system"/>
    <property type="evidence" value="ECO:0007669"/>
    <property type="project" value="InterPro"/>
</dbReference>
<feature type="modified residue" description="4-aspartylphosphate" evidence="5">
    <location>
        <position position="57"/>
    </location>
</feature>
<keyword evidence="3" id="KW-0238">DNA-binding</keyword>
<evidence type="ECO:0000256" key="5">
    <source>
        <dbReference type="PROSITE-ProRule" id="PRU00169"/>
    </source>
</evidence>
<dbReference type="PROSITE" id="PS50043">
    <property type="entry name" value="HTH_LUXR_2"/>
    <property type="match status" value="1"/>
</dbReference>
<evidence type="ECO:0000313" key="9">
    <source>
        <dbReference type="Proteomes" id="UP000293162"/>
    </source>
</evidence>
<reference evidence="8 9" key="1">
    <citation type="submission" date="2019-02" db="EMBL/GenBank/DDBJ databases">
        <title>Bacterial novel species Emticicia sp. 17J42-9 isolated from soil.</title>
        <authorList>
            <person name="Jung H.-Y."/>
        </authorList>
    </citation>
    <scope>NUCLEOTIDE SEQUENCE [LARGE SCALE GENOMIC DNA]</scope>
    <source>
        <strain evidence="8 9">17J42-9</strain>
    </source>
</reference>
<keyword evidence="4" id="KW-0804">Transcription</keyword>
<keyword evidence="1 5" id="KW-0597">Phosphoprotein</keyword>
<sequence>MPAPVRIVIADDHPVVFDGVKLLFSQLPDYEIVGVAVSEKEIITVCMHTQPSILILDLNLGGKNSLDSVPELKSRFEHLKILIFSSYQTAVLVKKAIEMGVDGYLLKDATLIDWSEALSAIAEGSIYLSKSIRKNHKIVAFETDNFSQLASLSEQEKRVMQLIVNGLIEKQIADTLNISKHTVHSHKKNILKKLNLHTNADLVRFVYENSLV</sequence>
<organism evidence="8 9">
    <name type="scientific">Emticicia agri</name>
    <dbReference type="NCBI Taxonomy" id="2492393"/>
    <lineage>
        <taxon>Bacteria</taxon>
        <taxon>Pseudomonadati</taxon>
        <taxon>Bacteroidota</taxon>
        <taxon>Cytophagia</taxon>
        <taxon>Cytophagales</taxon>
        <taxon>Leadbetterellaceae</taxon>
        <taxon>Emticicia</taxon>
    </lineage>
</organism>
<dbReference type="SMART" id="SM00448">
    <property type="entry name" value="REC"/>
    <property type="match status" value="1"/>
</dbReference>
<keyword evidence="9" id="KW-1185">Reference proteome</keyword>
<dbReference type="Pfam" id="PF00196">
    <property type="entry name" value="GerE"/>
    <property type="match status" value="1"/>
</dbReference>
<dbReference type="SMART" id="SM00421">
    <property type="entry name" value="HTH_LUXR"/>
    <property type="match status" value="1"/>
</dbReference>
<dbReference type="OrthoDB" id="941719at2"/>